<dbReference type="AlphaFoldDB" id="A0A9P7YFJ3"/>
<dbReference type="Proteomes" id="UP000824998">
    <property type="component" value="Unassembled WGS sequence"/>
</dbReference>
<dbReference type="EMBL" id="MU251529">
    <property type="protein sequence ID" value="KAG9232804.1"/>
    <property type="molecule type" value="Genomic_DNA"/>
</dbReference>
<protein>
    <submittedName>
        <fullName evidence="2">Uncharacterized protein</fullName>
    </submittedName>
</protein>
<keyword evidence="3" id="KW-1185">Reference proteome</keyword>
<feature type="region of interest" description="Disordered" evidence="1">
    <location>
        <begin position="253"/>
        <end position="273"/>
    </location>
</feature>
<evidence type="ECO:0000313" key="2">
    <source>
        <dbReference type="EMBL" id="KAG9232804.1"/>
    </source>
</evidence>
<accession>A0A9P7YFJ3</accession>
<proteinExistence type="predicted"/>
<organism evidence="2 3">
    <name type="scientific">Amylocarpus encephaloides</name>
    <dbReference type="NCBI Taxonomy" id="45428"/>
    <lineage>
        <taxon>Eukaryota</taxon>
        <taxon>Fungi</taxon>
        <taxon>Dikarya</taxon>
        <taxon>Ascomycota</taxon>
        <taxon>Pezizomycotina</taxon>
        <taxon>Leotiomycetes</taxon>
        <taxon>Helotiales</taxon>
        <taxon>Helotiales incertae sedis</taxon>
        <taxon>Amylocarpus</taxon>
    </lineage>
</organism>
<evidence type="ECO:0000256" key="1">
    <source>
        <dbReference type="SAM" id="MobiDB-lite"/>
    </source>
</evidence>
<feature type="region of interest" description="Disordered" evidence="1">
    <location>
        <begin position="182"/>
        <end position="202"/>
    </location>
</feature>
<name>A0A9P7YFJ3_9HELO</name>
<gene>
    <name evidence="2" type="ORF">BJ875DRAFT_513655</name>
</gene>
<feature type="compositionally biased region" description="Basic and acidic residues" evidence="1">
    <location>
        <begin position="259"/>
        <end position="273"/>
    </location>
</feature>
<evidence type="ECO:0000313" key="3">
    <source>
        <dbReference type="Proteomes" id="UP000824998"/>
    </source>
</evidence>
<sequence length="374" mass="41853">MSRSLARAGRGGCCNFQAARVAGWLPGVGESQPWQAGKWSVKYTRMKLRRLGELRRKPILLSVPLEGRRGLYLWLWILGGFICVNDEIGRTRRTRLADQSHEQILGKYGVARRVLTKTESVRSASEGLPVTPLQPSLLVASRYGGLRRGVQPPDFPGFYQRLAHPPPVRPTTLPEFQNLLENKSESSFRPTDLDPQEKHSRGRVLTEVRAHPASHIITRRLPSWFMKHLALQTALQTTFDAFPLSDGSPCEPCLGSSDVRTRESGQRQSRSREMREMTLLAAIGSRFKRISPAASSPLQSERQSTDLPSYLLFTPTYNAPSALFIAADCTSPQHPSLQIVSISKSGAGSAPAPQYFDLYRRTTQQENLEKAHRR</sequence>
<reference evidence="2" key="1">
    <citation type="journal article" date="2021" name="IMA Fungus">
        <title>Genomic characterization of three marine fungi, including Emericellopsis atlantica sp. nov. with signatures of a generalist lifestyle and marine biomass degradation.</title>
        <authorList>
            <person name="Hagestad O.C."/>
            <person name="Hou L."/>
            <person name="Andersen J.H."/>
            <person name="Hansen E.H."/>
            <person name="Altermark B."/>
            <person name="Li C."/>
            <person name="Kuhnert E."/>
            <person name="Cox R.J."/>
            <person name="Crous P.W."/>
            <person name="Spatafora J.W."/>
            <person name="Lail K."/>
            <person name="Amirebrahimi M."/>
            <person name="Lipzen A."/>
            <person name="Pangilinan J."/>
            <person name="Andreopoulos W."/>
            <person name="Hayes R.D."/>
            <person name="Ng V."/>
            <person name="Grigoriev I.V."/>
            <person name="Jackson S.A."/>
            <person name="Sutton T.D.S."/>
            <person name="Dobson A.D.W."/>
            <person name="Rama T."/>
        </authorList>
    </citation>
    <scope>NUCLEOTIDE SEQUENCE</scope>
    <source>
        <strain evidence="2">TRa018bII</strain>
    </source>
</reference>
<comment type="caution">
    <text evidence="2">The sequence shown here is derived from an EMBL/GenBank/DDBJ whole genome shotgun (WGS) entry which is preliminary data.</text>
</comment>